<dbReference type="AlphaFoldDB" id="A0AAX1QGQ0"/>
<evidence type="ECO:0000313" key="2">
    <source>
        <dbReference type="Proteomes" id="UP000250997"/>
    </source>
</evidence>
<dbReference type="PANTHER" id="PTHR10000:SF53">
    <property type="entry name" value="5-AMINO-6-(5-PHOSPHO-D-RIBITYLAMINO)URACIL PHOSPHATASE YBJI-RELATED"/>
    <property type="match status" value="1"/>
</dbReference>
<dbReference type="GO" id="GO:0000287">
    <property type="term" value="F:magnesium ion binding"/>
    <property type="evidence" value="ECO:0007669"/>
    <property type="project" value="TreeGrafter"/>
</dbReference>
<accession>A0AAX1QGQ0</accession>
<dbReference type="SUPFAM" id="SSF56784">
    <property type="entry name" value="HAD-like"/>
    <property type="match status" value="1"/>
</dbReference>
<dbReference type="GO" id="GO:0005829">
    <property type="term" value="C:cytosol"/>
    <property type="evidence" value="ECO:0007669"/>
    <property type="project" value="TreeGrafter"/>
</dbReference>
<dbReference type="RefSeq" id="WP_158394731.1">
    <property type="nucleotide sequence ID" value="NZ_CP026548.1"/>
</dbReference>
<dbReference type="InterPro" id="IPR036412">
    <property type="entry name" value="HAD-like_sf"/>
</dbReference>
<name>A0AAX1QGQ0_9FIRM</name>
<dbReference type="Gene3D" id="3.40.50.1000">
    <property type="entry name" value="HAD superfamily/HAD-like"/>
    <property type="match status" value="1"/>
</dbReference>
<proteinExistence type="predicted"/>
<dbReference type="Gene3D" id="3.30.1240.10">
    <property type="match status" value="1"/>
</dbReference>
<protein>
    <submittedName>
        <fullName evidence="1">Hydrolase</fullName>
    </submittedName>
</protein>
<keyword evidence="1" id="KW-0378">Hydrolase</keyword>
<dbReference type="Proteomes" id="UP000250997">
    <property type="component" value="Unassembled WGS sequence"/>
</dbReference>
<organism evidence="1 2">
    <name type="scientific">Faecalibacterium prausnitzii</name>
    <dbReference type="NCBI Taxonomy" id="853"/>
    <lineage>
        <taxon>Bacteria</taxon>
        <taxon>Bacillati</taxon>
        <taxon>Bacillota</taxon>
        <taxon>Clostridia</taxon>
        <taxon>Eubacteriales</taxon>
        <taxon>Oscillospiraceae</taxon>
        <taxon>Faecalibacterium</taxon>
    </lineage>
</organism>
<comment type="caution">
    <text evidence="1">The sequence shown here is derived from an EMBL/GenBank/DDBJ whole genome shotgun (WGS) entry which is preliminary data.</text>
</comment>
<dbReference type="Pfam" id="PF08282">
    <property type="entry name" value="Hydrolase_3"/>
    <property type="match status" value="1"/>
</dbReference>
<dbReference type="InterPro" id="IPR023214">
    <property type="entry name" value="HAD_sf"/>
</dbReference>
<evidence type="ECO:0000313" key="1">
    <source>
        <dbReference type="EMBL" id="RAW48764.1"/>
    </source>
</evidence>
<gene>
    <name evidence="1" type="ORF">C4N27_11205</name>
</gene>
<dbReference type="EMBL" id="PRLA01000008">
    <property type="protein sequence ID" value="RAW48764.1"/>
    <property type="molecule type" value="Genomic_DNA"/>
</dbReference>
<dbReference type="GO" id="GO:0016791">
    <property type="term" value="F:phosphatase activity"/>
    <property type="evidence" value="ECO:0007669"/>
    <property type="project" value="TreeGrafter"/>
</dbReference>
<dbReference type="PANTHER" id="PTHR10000">
    <property type="entry name" value="PHOSPHOSERINE PHOSPHATASE"/>
    <property type="match status" value="1"/>
</dbReference>
<reference evidence="1 2" key="1">
    <citation type="submission" date="2018-02" db="EMBL/GenBank/DDBJ databases">
        <title>Complete genome sequencing of Faecalibacterium prausnitzii strains isolated from the human gut.</title>
        <authorList>
            <person name="Fitzgerald B.C."/>
            <person name="Shkoporov A.N."/>
            <person name="Ross P.R."/>
            <person name="Hill C."/>
        </authorList>
    </citation>
    <scope>NUCLEOTIDE SEQUENCE [LARGE SCALE GENOMIC DNA]</scope>
    <source>
        <strain evidence="1 2">APC942/18-1</strain>
    </source>
</reference>
<sequence>MSIRLICSDIDGTLLQYGKKELEDEIFEQMRELHRRGILFCPASGRQYTSLCKLFAPVADCCVFLCENGGVIYKDEQCIAKNPMPRALAEEIANDLWSRSDGQGEVMLSGQNTAYLMERGLGMLKRIQFIGNNYQIIHAPSEVPEEITKVSVYLHEGVESYTERFVPRWKEANCAVAGPYWIDTTFANKGIGVRSICKTLDIALADVMAFGDNYNDVSMLDIVGVPYIIDGAAAPLREKYPNHTPCPEDVLREFLKQNWILNTRVQNLK</sequence>